<accession>A0A9Q3FXH6</accession>
<feature type="region of interest" description="Disordered" evidence="1">
    <location>
        <begin position="76"/>
        <end position="141"/>
    </location>
</feature>
<reference evidence="2" key="1">
    <citation type="submission" date="2021-03" db="EMBL/GenBank/DDBJ databases">
        <title>Draft genome sequence of rust myrtle Austropuccinia psidii MF-1, a brazilian biotype.</title>
        <authorList>
            <person name="Quecine M.C."/>
            <person name="Pachon D.M.R."/>
            <person name="Bonatelli M.L."/>
            <person name="Correr F.H."/>
            <person name="Franceschini L.M."/>
            <person name="Leite T.F."/>
            <person name="Margarido G.R.A."/>
            <person name="Almeida C.A."/>
            <person name="Ferrarezi J.A."/>
            <person name="Labate C.A."/>
        </authorList>
    </citation>
    <scope>NUCLEOTIDE SEQUENCE</scope>
    <source>
        <strain evidence="2">MF-1</strain>
    </source>
</reference>
<proteinExistence type="predicted"/>
<evidence type="ECO:0000256" key="1">
    <source>
        <dbReference type="SAM" id="MobiDB-lite"/>
    </source>
</evidence>
<name>A0A9Q3FXH6_9BASI</name>
<gene>
    <name evidence="2" type="ORF">O181_086664</name>
</gene>
<dbReference type="EMBL" id="AVOT02051994">
    <property type="protein sequence ID" value="MBW0546949.1"/>
    <property type="molecule type" value="Genomic_DNA"/>
</dbReference>
<sequence length="199" mass="22241">TSYTISRINNDGFVKQIRRIANSPPNPAAEGSDELDGKEFEVVPNSAGHPVNSSPSHPPPKRLQIHIIHNTPRNFQPTLATISPASPNPSHTRPALNQAVRPSPIPQPRNSPMVTSQQPQPVANTSRRREDPNTASENEDAVARLFRRVDRNSRDVIMYTNDRTIPGTASEEMAAEFAWYEDKLINDFQRTFDDLGRDN</sequence>
<keyword evidence="3" id="KW-1185">Reference proteome</keyword>
<feature type="compositionally biased region" description="Polar residues" evidence="1">
    <location>
        <begin position="110"/>
        <end position="125"/>
    </location>
</feature>
<protein>
    <submittedName>
        <fullName evidence="2">Uncharacterized protein</fullName>
    </submittedName>
</protein>
<comment type="caution">
    <text evidence="2">The sequence shown here is derived from an EMBL/GenBank/DDBJ whole genome shotgun (WGS) entry which is preliminary data.</text>
</comment>
<feature type="region of interest" description="Disordered" evidence="1">
    <location>
        <begin position="20"/>
        <end position="63"/>
    </location>
</feature>
<feature type="compositionally biased region" description="Polar residues" evidence="1">
    <location>
        <begin position="76"/>
        <end position="91"/>
    </location>
</feature>
<dbReference type="Proteomes" id="UP000765509">
    <property type="component" value="Unassembled WGS sequence"/>
</dbReference>
<dbReference type="AlphaFoldDB" id="A0A9Q3FXH6"/>
<evidence type="ECO:0000313" key="2">
    <source>
        <dbReference type="EMBL" id="MBW0546949.1"/>
    </source>
</evidence>
<evidence type="ECO:0000313" key="3">
    <source>
        <dbReference type="Proteomes" id="UP000765509"/>
    </source>
</evidence>
<feature type="non-terminal residue" evidence="2">
    <location>
        <position position="199"/>
    </location>
</feature>
<organism evidence="2 3">
    <name type="scientific">Austropuccinia psidii MF-1</name>
    <dbReference type="NCBI Taxonomy" id="1389203"/>
    <lineage>
        <taxon>Eukaryota</taxon>
        <taxon>Fungi</taxon>
        <taxon>Dikarya</taxon>
        <taxon>Basidiomycota</taxon>
        <taxon>Pucciniomycotina</taxon>
        <taxon>Pucciniomycetes</taxon>
        <taxon>Pucciniales</taxon>
        <taxon>Sphaerophragmiaceae</taxon>
        <taxon>Austropuccinia</taxon>
    </lineage>
</organism>